<dbReference type="InterPro" id="IPR023485">
    <property type="entry name" value="Ptyr_pPase"/>
</dbReference>
<comment type="caution">
    <text evidence="5">The sequence shown here is derived from an EMBL/GenBank/DDBJ whole genome shotgun (WGS) entry which is preliminary data.</text>
</comment>
<dbReference type="InterPro" id="IPR036196">
    <property type="entry name" value="Ptyr_pPase_sf"/>
</dbReference>
<dbReference type="Proteomes" id="UP000632535">
    <property type="component" value="Unassembled WGS sequence"/>
</dbReference>
<feature type="domain" description="Phosphotyrosine protein phosphatase I" evidence="4">
    <location>
        <begin position="3"/>
        <end position="180"/>
    </location>
</feature>
<sequence length="194" mass="20622">MTYSVLVVCTGNICRSPAAQHLLDRALDDSVAVSSAGTRGLPGWPVDERMAAHLRDDGVELGPFRSRPLTGEMMAGADLVLTVTAAHRASALALHPSAVRHTVTLGELSRLAAELPGGSVQGATDAERLAALVPAALALRPRFLGQDGDDDIRDPYGRPDDEYWRSYAWLRRQVGRLVTSLHGGAGAVGTPRPR</sequence>
<comment type="similarity">
    <text evidence="1">Belongs to the low molecular weight phosphotyrosine protein phosphatase family.</text>
</comment>
<accession>A0ABQ2B3X2</accession>
<dbReference type="EMBL" id="BMDG01000002">
    <property type="protein sequence ID" value="GGI05630.1"/>
    <property type="molecule type" value="Genomic_DNA"/>
</dbReference>
<dbReference type="RefSeq" id="WP_188522278.1">
    <property type="nucleotide sequence ID" value="NZ_BMDG01000002.1"/>
</dbReference>
<dbReference type="PANTHER" id="PTHR11717">
    <property type="entry name" value="LOW MOLECULAR WEIGHT PROTEIN TYROSINE PHOSPHATASE"/>
    <property type="match status" value="1"/>
</dbReference>
<dbReference type="Gene3D" id="3.40.50.2300">
    <property type="match status" value="1"/>
</dbReference>
<reference evidence="6" key="1">
    <citation type="journal article" date="2019" name="Int. J. Syst. Evol. Microbiol.">
        <title>The Global Catalogue of Microorganisms (GCM) 10K type strain sequencing project: providing services to taxonomists for standard genome sequencing and annotation.</title>
        <authorList>
            <consortium name="The Broad Institute Genomics Platform"/>
            <consortium name="The Broad Institute Genome Sequencing Center for Infectious Disease"/>
            <person name="Wu L."/>
            <person name="Ma J."/>
        </authorList>
    </citation>
    <scope>NUCLEOTIDE SEQUENCE [LARGE SCALE GENOMIC DNA]</scope>
    <source>
        <strain evidence="6">CCM 8653</strain>
    </source>
</reference>
<evidence type="ECO:0000259" key="4">
    <source>
        <dbReference type="SMART" id="SM00226"/>
    </source>
</evidence>
<keyword evidence="3" id="KW-0904">Protein phosphatase</keyword>
<evidence type="ECO:0000313" key="6">
    <source>
        <dbReference type="Proteomes" id="UP000632535"/>
    </source>
</evidence>
<evidence type="ECO:0000256" key="1">
    <source>
        <dbReference type="ARBA" id="ARBA00011063"/>
    </source>
</evidence>
<keyword evidence="2" id="KW-0378">Hydrolase</keyword>
<proteinExistence type="inferred from homology"/>
<dbReference type="SUPFAM" id="SSF52788">
    <property type="entry name" value="Phosphotyrosine protein phosphatases I"/>
    <property type="match status" value="1"/>
</dbReference>
<dbReference type="PANTHER" id="PTHR11717:SF31">
    <property type="entry name" value="LOW MOLECULAR WEIGHT PROTEIN-TYROSINE-PHOSPHATASE ETP-RELATED"/>
    <property type="match status" value="1"/>
</dbReference>
<protein>
    <submittedName>
        <fullName evidence="5">Protein-tyrosine-phosphatase</fullName>
    </submittedName>
</protein>
<evidence type="ECO:0000256" key="3">
    <source>
        <dbReference type="ARBA" id="ARBA00022912"/>
    </source>
</evidence>
<gene>
    <name evidence="5" type="ORF">GCM10007368_07130</name>
</gene>
<name>A0ABQ2B3X2_9MICO</name>
<organism evidence="5 6">
    <name type="scientific">Isoptericola cucumis</name>
    <dbReference type="NCBI Taxonomy" id="1776856"/>
    <lineage>
        <taxon>Bacteria</taxon>
        <taxon>Bacillati</taxon>
        <taxon>Actinomycetota</taxon>
        <taxon>Actinomycetes</taxon>
        <taxon>Micrococcales</taxon>
        <taxon>Promicromonosporaceae</taxon>
        <taxon>Isoptericola</taxon>
    </lineage>
</organism>
<dbReference type="SMART" id="SM00226">
    <property type="entry name" value="LMWPc"/>
    <property type="match status" value="1"/>
</dbReference>
<dbReference type="InterPro" id="IPR050438">
    <property type="entry name" value="LMW_PTPase"/>
</dbReference>
<keyword evidence="6" id="KW-1185">Reference proteome</keyword>
<evidence type="ECO:0000256" key="2">
    <source>
        <dbReference type="ARBA" id="ARBA00022801"/>
    </source>
</evidence>
<evidence type="ECO:0000313" key="5">
    <source>
        <dbReference type="EMBL" id="GGI05630.1"/>
    </source>
</evidence>
<dbReference type="Pfam" id="PF01451">
    <property type="entry name" value="LMWPc"/>
    <property type="match status" value="1"/>
</dbReference>
<dbReference type="PRINTS" id="PR00719">
    <property type="entry name" value="LMWPTPASE"/>
</dbReference>
<dbReference type="InterPro" id="IPR017867">
    <property type="entry name" value="Tyr_phospatase_low_mol_wt"/>
</dbReference>